<evidence type="ECO:0000256" key="4">
    <source>
        <dbReference type="ARBA" id="ARBA00022723"/>
    </source>
</evidence>
<organism evidence="10 11">
    <name type="scientific">Ridgeia piscesae</name>
    <name type="common">Tubeworm</name>
    <dbReference type="NCBI Taxonomy" id="27915"/>
    <lineage>
        <taxon>Eukaryota</taxon>
        <taxon>Metazoa</taxon>
        <taxon>Spiralia</taxon>
        <taxon>Lophotrochozoa</taxon>
        <taxon>Annelida</taxon>
        <taxon>Polychaeta</taxon>
        <taxon>Sedentaria</taxon>
        <taxon>Canalipalpata</taxon>
        <taxon>Sabellida</taxon>
        <taxon>Siboglinidae</taxon>
        <taxon>Ridgeia</taxon>
    </lineage>
</organism>
<dbReference type="PANTHER" id="PTHR45713">
    <property type="entry name" value="FTP DOMAIN-CONTAINING PROTEIN"/>
    <property type="match status" value="1"/>
</dbReference>
<evidence type="ECO:0000256" key="5">
    <source>
        <dbReference type="ARBA" id="ARBA00022734"/>
    </source>
</evidence>
<evidence type="ECO:0000313" key="11">
    <source>
        <dbReference type="Proteomes" id="UP001209878"/>
    </source>
</evidence>
<evidence type="ECO:0000256" key="3">
    <source>
        <dbReference type="ARBA" id="ARBA00011233"/>
    </source>
</evidence>
<gene>
    <name evidence="10" type="ORF">NP493_551g03036</name>
</gene>
<dbReference type="InterPro" id="IPR051941">
    <property type="entry name" value="BG_Antigen-Binding_Lectin"/>
</dbReference>
<keyword evidence="11" id="KW-1185">Reference proteome</keyword>
<dbReference type="AlphaFoldDB" id="A0AAD9NRU4"/>
<dbReference type="GO" id="GO:0046872">
    <property type="term" value="F:metal ion binding"/>
    <property type="evidence" value="ECO:0007669"/>
    <property type="project" value="UniProtKB-KW"/>
</dbReference>
<dbReference type="SUPFAM" id="SSF49785">
    <property type="entry name" value="Galactose-binding domain-like"/>
    <property type="match status" value="2"/>
</dbReference>
<evidence type="ECO:0000256" key="7">
    <source>
        <dbReference type="ARBA" id="ARBA00023157"/>
    </source>
</evidence>
<reference evidence="10" key="1">
    <citation type="journal article" date="2023" name="Mol. Biol. Evol.">
        <title>Third-Generation Sequencing Reveals the Adaptive Role of the Epigenome in Three Deep-Sea Polychaetes.</title>
        <authorList>
            <person name="Perez M."/>
            <person name="Aroh O."/>
            <person name="Sun Y."/>
            <person name="Lan Y."/>
            <person name="Juniper S.K."/>
            <person name="Young C.R."/>
            <person name="Angers B."/>
            <person name="Qian P.Y."/>
        </authorList>
    </citation>
    <scope>NUCLEOTIDE SEQUENCE</scope>
    <source>
        <strain evidence="10">R07B-5</strain>
    </source>
</reference>
<feature type="compositionally biased region" description="Polar residues" evidence="8">
    <location>
        <begin position="113"/>
        <end position="142"/>
    </location>
</feature>
<dbReference type="Pfam" id="PF22633">
    <property type="entry name" value="F5_F8_type_C_2"/>
    <property type="match status" value="2"/>
</dbReference>
<dbReference type="PANTHER" id="PTHR45713:SF6">
    <property type="entry name" value="F5_8 TYPE C DOMAIN-CONTAINING PROTEIN"/>
    <property type="match status" value="1"/>
</dbReference>
<dbReference type="GO" id="GO:0010185">
    <property type="term" value="P:regulation of cellular defense response"/>
    <property type="evidence" value="ECO:0007669"/>
    <property type="project" value="UniProtKB-ARBA"/>
</dbReference>
<proteinExistence type="inferred from homology"/>
<comment type="function">
    <text evidence="1">Acts as a defensive agent. Recognizes blood group fucosylated oligosaccharides including A, B, H and Lewis B-type antigens. Does not recognize Lewis A antigen and has low affinity for monovalent haptens.</text>
</comment>
<keyword evidence="5" id="KW-0430">Lectin</keyword>
<evidence type="ECO:0000256" key="2">
    <source>
        <dbReference type="ARBA" id="ARBA00010147"/>
    </source>
</evidence>
<comment type="similarity">
    <text evidence="2">Belongs to the fucolectin family.</text>
</comment>
<evidence type="ECO:0000256" key="1">
    <source>
        <dbReference type="ARBA" id="ARBA00002219"/>
    </source>
</evidence>
<evidence type="ECO:0000313" key="10">
    <source>
        <dbReference type="EMBL" id="KAK2178256.1"/>
    </source>
</evidence>
<comment type="caution">
    <text evidence="10">The sequence shown here is derived from an EMBL/GenBank/DDBJ whole genome shotgun (WGS) entry which is preliminary data.</text>
</comment>
<sequence length="387" mass="43937">MDSSLPVVFSPVSDSGIPKNRRLVRRVRAIDNVALSRPTRQSSVFFGATSDRANDGNIDGHFSDKSCTFTATNLDYPWWAVDLESERHVRSVIIYNRLHDVRADDNVALGRPTRQSSEANGASSDRANDGNTNGELETGQSCAVTTDKYPNPWWAVDLGSERLVRSLVIYNRVHLRQERLRDLRVGMMDTWPTGKYSLLVLDAICATRDGPHPEARLIIPCEKNATGRYLVIQIAAPNHKMTLCEVEVFAYTHNKHALIFGRPPSTGGDETFSMSIRPLGYKRVQMLPQSPGYCVIDTHWWTQLVNTVTYQDVSESPDYCVFNTHWWTQLVNTVMYQDVPESPDYGVFNTHWWAQFVNTVTFQEVSESPAYCVFNNHWWAQLVNTVT</sequence>
<dbReference type="InterPro" id="IPR008979">
    <property type="entry name" value="Galactose-bd-like_sf"/>
</dbReference>
<comment type="subunit">
    <text evidence="3">Homotrimer.</text>
</comment>
<dbReference type="GO" id="GO:0042806">
    <property type="term" value="F:fucose binding"/>
    <property type="evidence" value="ECO:0007669"/>
    <property type="project" value="UniProtKB-ARBA"/>
</dbReference>
<evidence type="ECO:0000256" key="8">
    <source>
        <dbReference type="SAM" id="MobiDB-lite"/>
    </source>
</evidence>
<dbReference type="Gene3D" id="2.60.120.260">
    <property type="entry name" value="Galactose-binding domain-like"/>
    <property type="match status" value="2"/>
</dbReference>
<protein>
    <recommendedName>
        <fullName evidence="9">Fucolectin tachylectin-4 pentraxin-1 domain-containing protein</fullName>
    </recommendedName>
</protein>
<dbReference type="Proteomes" id="UP001209878">
    <property type="component" value="Unassembled WGS sequence"/>
</dbReference>
<dbReference type="EMBL" id="JAODUO010000551">
    <property type="protein sequence ID" value="KAK2178256.1"/>
    <property type="molecule type" value="Genomic_DNA"/>
</dbReference>
<feature type="region of interest" description="Disordered" evidence="8">
    <location>
        <begin position="108"/>
        <end position="142"/>
    </location>
</feature>
<dbReference type="InterPro" id="IPR006585">
    <property type="entry name" value="FTP1"/>
</dbReference>
<keyword evidence="4" id="KW-0479">Metal-binding</keyword>
<keyword evidence="6" id="KW-0106">Calcium</keyword>
<evidence type="ECO:0000259" key="9">
    <source>
        <dbReference type="SMART" id="SM00607"/>
    </source>
</evidence>
<name>A0AAD9NRU4_RIDPI</name>
<evidence type="ECO:0000256" key="6">
    <source>
        <dbReference type="ARBA" id="ARBA00022837"/>
    </source>
</evidence>
<dbReference type="GO" id="GO:0001868">
    <property type="term" value="P:regulation of complement activation, lectin pathway"/>
    <property type="evidence" value="ECO:0007669"/>
    <property type="project" value="UniProtKB-ARBA"/>
</dbReference>
<keyword evidence="7" id="KW-1015">Disulfide bond</keyword>
<accession>A0AAD9NRU4</accession>
<feature type="domain" description="Fucolectin tachylectin-4 pentraxin-1" evidence="9">
    <location>
        <begin position="104"/>
        <end position="254"/>
    </location>
</feature>
<dbReference type="SMART" id="SM00607">
    <property type="entry name" value="FTP"/>
    <property type="match status" value="1"/>
</dbReference>